<dbReference type="AlphaFoldDB" id="A0AAW2ZCX0"/>
<comment type="catalytic activity">
    <reaction evidence="6 7">
        <text>L-glutamyl-tRNA(Gln) + L-glutamine + ATP + H2O = L-glutaminyl-tRNA(Gln) + L-glutamate + ADP + phosphate + H(+)</text>
        <dbReference type="Rhea" id="RHEA:17521"/>
        <dbReference type="Rhea" id="RHEA-COMP:9681"/>
        <dbReference type="Rhea" id="RHEA-COMP:9684"/>
        <dbReference type="ChEBI" id="CHEBI:15377"/>
        <dbReference type="ChEBI" id="CHEBI:15378"/>
        <dbReference type="ChEBI" id="CHEBI:29985"/>
        <dbReference type="ChEBI" id="CHEBI:30616"/>
        <dbReference type="ChEBI" id="CHEBI:43474"/>
        <dbReference type="ChEBI" id="CHEBI:58359"/>
        <dbReference type="ChEBI" id="CHEBI:78520"/>
        <dbReference type="ChEBI" id="CHEBI:78521"/>
        <dbReference type="ChEBI" id="CHEBI:456216"/>
        <dbReference type="EC" id="6.3.5.7"/>
    </reaction>
</comment>
<keyword evidence="7" id="KW-0496">Mitochondrion</keyword>
<dbReference type="InterPro" id="IPR020556">
    <property type="entry name" value="Amidase_CS"/>
</dbReference>
<feature type="active site" description="Charge relay system" evidence="7">
    <location>
        <position position="80"/>
    </location>
</feature>
<comment type="subunit">
    <text evidence="7">Subunit of the heterotrimeric GatCAB amidotransferase (AdT) complex, composed of A, B and C subunits.</text>
</comment>
<evidence type="ECO:0000256" key="1">
    <source>
        <dbReference type="ARBA" id="ARBA00008069"/>
    </source>
</evidence>
<keyword evidence="4 7" id="KW-0067">ATP-binding</keyword>
<dbReference type="GO" id="GO:0030956">
    <property type="term" value="C:glutamyl-tRNA(Gln) amidotransferase complex"/>
    <property type="evidence" value="ECO:0007669"/>
    <property type="project" value="UniProtKB-UniRule"/>
</dbReference>
<dbReference type="InterPro" id="IPR036928">
    <property type="entry name" value="AS_sf"/>
</dbReference>
<dbReference type="PROSITE" id="PS00571">
    <property type="entry name" value="AMIDASES"/>
    <property type="match status" value="1"/>
</dbReference>
<evidence type="ECO:0000256" key="3">
    <source>
        <dbReference type="ARBA" id="ARBA00022741"/>
    </source>
</evidence>
<dbReference type="EC" id="6.3.5.7" evidence="7"/>
<sequence length="464" mass="50631">MLRTRFVRLFKPAFRTASRSKLHTSEVPISADKCHQLAVENKNNAFVHVVDHNHVAKKIQESAQRQSPLSPIDGVPFAIKDNFCTKDIPTTAASSMLKDFVPSYDATIYEKLENAGAILIGKTNLDEFAMGSSTTFSLFGATKNPITSEETIAGGSSGGSAASVAEGSSAFSIGSDTGGSVRQPASYCGIVGFKPSYGACSRHGVISFASSLDTVGILSPSVHQAGLVYNVIRGQDSKDSTSHNNSTPYTQQQNHKKFKIAVPVEYFVDELEEEVVKVWQSAIDHFKSLGAEVQYVSLPHTKFALSAYYIIASAEASSNLGRYDGIRYGGVHDAESKTLHQKYISNRSKGFGDEVKRRIMTGTFALSVGEYKTYFEKAQKMRSLIARDFQNVFDDGFDLVLTLTTPTCAIPSKTFNDLSPVDVYVNDLFTVPASLAGLPAISVPWRTENSQLKFAHRHPTDIFK</sequence>
<feature type="active site" description="Charge relay system" evidence="7">
    <location>
        <position position="156"/>
    </location>
</feature>
<keyword evidence="10" id="KW-1185">Reference proteome</keyword>
<keyword evidence="3 7" id="KW-0547">Nucleotide-binding</keyword>
<gene>
    <name evidence="9" type="ORF">AKO1_012179</name>
</gene>
<accession>A0AAW2ZCX0</accession>
<dbReference type="NCBIfam" id="TIGR00132">
    <property type="entry name" value="gatA"/>
    <property type="match status" value="1"/>
</dbReference>
<evidence type="ECO:0000256" key="5">
    <source>
        <dbReference type="ARBA" id="ARBA00022917"/>
    </source>
</evidence>
<evidence type="ECO:0000259" key="8">
    <source>
        <dbReference type="Pfam" id="PF01425"/>
    </source>
</evidence>
<reference evidence="9 10" key="1">
    <citation type="submission" date="2024-03" db="EMBL/GenBank/DDBJ databases">
        <title>The Acrasis kona genome and developmental transcriptomes reveal deep origins of eukaryotic multicellular pathways.</title>
        <authorList>
            <person name="Sheikh S."/>
            <person name="Fu C.-J."/>
            <person name="Brown M.W."/>
            <person name="Baldauf S.L."/>
        </authorList>
    </citation>
    <scope>NUCLEOTIDE SEQUENCE [LARGE SCALE GENOMIC DNA]</scope>
    <source>
        <strain evidence="9 10">ATCC MYA-3509</strain>
    </source>
</reference>
<comment type="subcellular location">
    <subcellularLocation>
        <location evidence="7">Mitochondrion</location>
    </subcellularLocation>
</comment>
<comment type="caution">
    <text evidence="9">The sequence shown here is derived from an EMBL/GenBank/DDBJ whole genome shotgun (WGS) entry which is preliminary data.</text>
</comment>
<dbReference type="PANTHER" id="PTHR11895">
    <property type="entry name" value="TRANSAMIDASE"/>
    <property type="match status" value="1"/>
</dbReference>
<name>A0AAW2ZCX0_9EUKA</name>
<evidence type="ECO:0000256" key="6">
    <source>
        <dbReference type="ARBA" id="ARBA00047407"/>
    </source>
</evidence>
<dbReference type="GO" id="GO:0005739">
    <property type="term" value="C:mitochondrion"/>
    <property type="evidence" value="ECO:0007669"/>
    <property type="project" value="UniProtKB-SubCell"/>
</dbReference>
<organism evidence="9 10">
    <name type="scientific">Acrasis kona</name>
    <dbReference type="NCBI Taxonomy" id="1008807"/>
    <lineage>
        <taxon>Eukaryota</taxon>
        <taxon>Discoba</taxon>
        <taxon>Heterolobosea</taxon>
        <taxon>Tetramitia</taxon>
        <taxon>Eutetramitia</taxon>
        <taxon>Acrasidae</taxon>
        <taxon>Acrasis</taxon>
    </lineage>
</organism>
<dbReference type="InterPro" id="IPR000120">
    <property type="entry name" value="Amidase"/>
</dbReference>
<evidence type="ECO:0000256" key="2">
    <source>
        <dbReference type="ARBA" id="ARBA00022598"/>
    </source>
</evidence>
<dbReference type="SUPFAM" id="SSF75304">
    <property type="entry name" value="Amidase signature (AS) enzymes"/>
    <property type="match status" value="1"/>
</dbReference>
<dbReference type="InterPro" id="IPR004412">
    <property type="entry name" value="GatA"/>
</dbReference>
<feature type="active site" description="Acyl-ester intermediate" evidence="7">
    <location>
        <position position="180"/>
    </location>
</feature>
<protein>
    <recommendedName>
        <fullName evidence="7">Glutamyl-tRNA(Gln) amidotransferase subunit A, mitochondrial</fullName>
        <shortName evidence="7">Glu-AdT subunit A</shortName>
        <ecNumber evidence="7">6.3.5.7</ecNumber>
    </recommendedName>
</protein>
<comment type="function">
    <text evidence="7">Allows the formation of correctly charged Gln-tRNA(Gln) through the transamidation of misacylated Glu-tRNA(Gln) in the mitochondria. The reaction takes place in the presence of glutamine and ATP through an activated gamma-phospho-Glu-tRNA(Gln).</text>
</comment>
<evidence type="ECO:0000313" key="10">
    <source>
        <dbReference type="Proteomes" id="UP001431209"/>
    </source>
</evidence>
<keyword evidence="2 7" id="KW-0436">Ligase</keyword>
<dbReference type="EMBL" id="JAOPGA020001316">
    <property type="protein sequence ID" value="KAL0487198.1"/>
    <property type="molecule type" value="Genomic_DNA"/>
</dbReference>
<proteinExistence type="inferred from homology"/>
<dbReference type="GO" id="GO:0032543">
    <property type="term" value="P:mitochondrial translation"/>
    <property type="evidence" value="ECO:0007669"/>
    <property type="project" value="UniProtKB-UniRule"/>
</dbReference>
<dbReference type="Pfam" id="PF01425">
    <property type="entry name" value="Amidase"/>
    <property type="match status" value="1"/>
</dbReference>
<dbReference type="PANTHER" id="PTHR11895:SF7">
    <property type="entry name" value="GLUTAMYL-TRNA(GLN) AMIDOTRANSFERASE SUBUNIT A, MITOCHONDRIAL"/>
    <property type="match status" value="1"/>
</dbReference>
<dbReference type="HAMAP" id="MF_00120">
    <property type="entry name" value="GatA"/>
    <property type="match status" value="1"/>
</dbReference>
<evidence type="ECO:0000256" key="4">
    <source>
        <dbReference type="ARBA" id="ARBA00022840"/>
    </source>
</evidence>
<evidence type="ECO:0000313" key="9">
    <source>
        <dbReference type="EMBL" id="KAL0487198.1"/>
    </source>
</evidence>
<dbReference type="Gene3D" id="3.90.1300.10">
    <property type="entry name" value="Amidase signature (AS) domain"/>
    <property type="match status" value="1"/>
</dbReference>
<keyword evidence="5 7" id="KW-0648">Protein biosynthesis</keyword>
<dbReference type="Proteomes" id="UP001431209">
    <property type="component" value="Unassembled WGS sequence"/>
</dbReference>
<evidence type="ECO:0000256" key="7">
    <source>
        <dbReference type="HAMAP-Rule" id="MF_03150"/>
    </source>
</evidence>
<comment type="similarity">
    <text evidence="1 7">Belongs to the amidase family. GatA subfamily.</text>
</comment>
<dbReference type="GO" id="GO:0050567">
    <property type="term" value="F:glutaminyl-tRNA synthase (glutamine-hydrolyzing) activity"/>
    <property type="evidence" value="ECO:0007669"/>
    <property type="project" value="UniProtKB-UniRule"/>
</dbReference>
<dbReference type="GO" id="GO:0070681">
    <property type="term" value="P:glutaminyl-tRNAGln biosynthesis via transamidation"/>
    <property type="evidence" value="ECO:0007669"/>
    <property type="project" value="UniProtKB-UniRule"/>
</dbReference>
<feature type="domain" description="Amidase" evidence="8">
    <location>
        <begin position="39"/>
        <end position="449"/>
    </location>
</feature>
<dbReference type="InterPro" id="IPR023631">
    <property type="entry name" value="Amidase_dom"/>
</dbReference>
<dbReference type="GO" id="GO:0005524">
    <property type="term" value="F:ATP binding"/>
    <property type="evidence" value="ECO:0007669"/>
    <property type="project" value="UniProtKB-KW"/>
</dbReference>